<dbReference type="Proteomes" id="UP000002729">
    <property type="component" value="Unassembled WGS sequence"/>
</dbReference>
<reference evidence="1 2" key="1">
    <citation type="journal article" date="2011" name="Proc. Natl. Acad. Sci. U.S.A.">
        <title>Niche of harmful alga Aureococcus anophagefferens revealed through ecogenomics.</title>
        <authorList>
            <person name="Gobler C.J."/>
            <person name="Berry D.L."/>
            <person name="Dyhrman S.T."/>
            <person name="Wilhelm S.W."/>
            <person name="Salamov A."/>
            <person name="Lobanov A.V."/>
            <person name="Zhang Y."/>
            <person name="Collier J.L."/>
            <person name="Wurch L.L."/>
            <person name="Kustka A.B."/>
            <person name="Dill B.D."/>
            <person name="Shah M."/>
            <person name="VerBerkmoes N.C."/>
            <person name="Kuo A."/>
            <person name="Terry A."/>
            <person name="Pangilinan J."/>
            <person name="Lindquist E.A."/>
            <person name="Lucas S."/>
            <person name="Paulsen I.T."/>
            <person name="Hattenrath-Lehmann T.K."/>
            <person name="Talmage S.C."/>
            <person name="Walker E.A."/>
            <person name="Koch F."/>
            <person name="Burson A.M."/>
            <person name="Marcoval M.A."/>
            <person name="Tang Y.Z."/>
            <person name="Lecleir G.R."/>
            <person name="Coyne K.J."/>
            <person name="Berg G.M."/>
            <person name="Bertrand E.M."/>
            <person name="Saito M.A."/>
            <person name="Gladyshev V.N."/>
            <person name="Grigoriev I.V."/>
        </authorList>
    </citation>
    <scope>NUCLEOTIDE SEQUENCE [LARGE SCALE GENOMIC DNA]</scope>
    <source>
        <strain evidence="2">CCMP 1984</strain>
    </source>
</reference>
<dbReference type="SUPFAM" id="SSF102405">
    <property type="entry name" value="MCP/YpsA-like"/>
    <property type="match status" value="1"/>
</dbReference>
<dbReference type="OMA" id="HQNLIEM"/>
<protein>
    <recommendedName>
        <fullName evidence="3">DNA recombination-mediator protein A</fullName>
    </recommendedName>
</protein>
<dbReference type="Gene3D" id="3.40.50.450">
    <property type="match status" value="1"/>
</dbReference>
<dbReference type="eggNOG" id="ENOG502QSRD">
    <property type="taxonomic scope" value="Eukaryota"/>
</dbReference>
<organism evidence="2">
    <name type="scientific">Aureococcus anophagefferens</name>
    <name type="common">Harmful bloom alga</name>
    <dbReference type="NCBI Taxonomy" id="44056"/>
    <lineage>
        <taxon>Eukaryota</taxon>
        <taxon>Sar</taxon>
        <taxon>Stramenopiles</taxon>
        <taxon>Ochrophyta</taxon>
        <taxon>Pelagophyceae</taxon>
        <taxon>Pelagomonadales</taxon>
        <taxon>Pelagomonadaceae</taxon>
        <taxon>Aureococcus</taxon>
    </lineage>
</organism>
<dbReference type="AlphaFoldDB" id="F0Y527"/>
<dbReference type="GeneID" id="20219860"/>
<dbReference type="OrthoDB" id="4644at2759"/>
<accession>F0Y527</accession>
<name>F0Y527_AURAN</name>
<gene>
    <name evidence="1" type="ORF">AURANDRAFT_24094</name>
</gene>
<sequence>RELREIQGQGPRKVCILGTRHCSYLHQQIIELLSYALVLSGNHVYTSGASGTNARRGAAAIRGALRANSTDLLTVILPQSLKQQPEDSQDLIKEVVQVVEMPENDALTLDVASKRCNRKLITTVDQLVAFAFHDSNNVVRAADEAKEMDKIVTVMYLD</sequence>
<dbReference type="KEGG" id="aaf:AURANDRAFT_24094"/>
<dbReference type="InParanoid" id="F0Y527"/>
<evidence type="ECO:0000313" key="1">
    <source>
        <dbReference type="EMBL" id="EGB09870.1"/>
    </source>
</evidence>
<proteinExistence type="predicted"/>
<evidence type="ECO:0008006" key="3">
    <source>
        <dbReference type="Google" id="ProtNLM"/>
    </source>
</evidence>
<evidence type="ECO:0000313" key="2">
    <source>
        <dbReference type="Proteomes" id="UP000002729"/>
    </source>
</evidence>
<dbReference type="RefSeq" id="XP_009035899.1">
    <property type="nucleotide sequence ID" value="XM_009037651.1"/>
</dbReference>
<feature type="non-terminal residue" evidence="1">
    <location>
        <position position="1"/>
    </location>
</feature>
<dbReference type="EMBL" id="GL833125">
    <property type="protein sequence ID" value="EGB09870.1"/>
    <property type="molecule type" value="Genomic_DNA"/>
</dbReference>
<keyword evidence="2" id="KW-1185">Reference proteome</keyword>